<keyword evidence="2" id="KW-1185">Reference proteome</keyword>
<protein>
    <submittedName>
        <fullName evidence="1">Uncharacterized protein</fullName>
    </submittedName>
</protein>
<evidence type="ECO:0000313" key="2">
    <source>
        <dbReference type="Proteomes" id="UP001152178"/>
    </source>
</evidence>
<dbReference type="EMBL" id="JAPFQA010000004">
    <property type="protein sequence ID" value="MCZ8545040.1"/>
    <property type="molecule type" value="Genomic_DNA"/>
</dbReference>
<gene>
    <name evidence="1" type="ORF">OOJ09_12675</name>
</gene>
<sequence>MKIPAGAEKVEMVDGRVYYSTDNWHTVYLVKDGKARKLNGKEADLARFLAISQGS</sequence>
<proteinExistence type="predicted"/>
<dbReference type="Proteomes" id="UP001152178">
    <property type="component" value="Unassembled WGS sequence"/>
</dbReference>
<reference evidence="1" key="1">
    <citation type="submission" date="2022-11" db="EMBL/GenBank/DDBJ databases">
        <authorList>
            <person name="Coimbra C."/>
        </authorList>
    </citation>
    <scope>NUCLEOTIDE SEQUENCE</scope>
    <source>
        <strain evidence="1">Jales19</strain>
    </source>
</reference>
<organism evidence="1 2">
    <name type="scientific">Mesorhizobium qingshengii</name>
    <dbReference type="NCBI Taxonomy" id="1165689"/>
    <lineage>
        <taxon>Bacteria</taxon>
        <taxon>Pseudomonadati</taxon>
        <taxon>Pseudomonadota</taxon>
        <taxon>Alphaproteobacteria</taxon>
        <taxon>Hyphomicrobiales</taxon>
        <taxon>Phyllobacteriaceae</taxon>
        <taxon>Mesorhizobium</taxon>
    </lineage>
</organism>
<evidence type="ECO:0000313" key="1">
    <source>
        <dbReference type="EMBL" id="MCZ8545040.1"/>
    </source>
</evidence>
<dbReference type="RefSeq" id="WP_269905534.1">
    <property type="nucleotide sequence ID" value="NZ_JAPFQA010000004.1"/>
</dbReference>
<accession>A0ABT4QTY0</accession>
<name>A0ABT4QTY0_9HYPH</name>
<comment type="caution">
    <text evidence="1">The sequence shown here is derived from an EMBL/GenBank/DDBJ whole genome shotgun (WGS) entry which is preliminary data.</text>
</comment>